<dbReference type="EMBL" id="CATNWA010015808">
    <property type="protein sequence ID" value="CAI9587012.1"/>
    <property type="molecule type" value="Genomic_DNA"/>
</dbReference>
<gene>
    <name evidence="1" type="ORF">SPARVUS_LOCUS10483955</name>
</gene>
<sequence length="75" mass="8602">IKLLLRSQVFSHTRGFTLERSHISVSECDKAFTQKSHLINTRGFTLERSHISVLNVMKAFHISQVLSDTRGFTLE</sequence>
<comment type="caution">
    <text evidence="1">The sequence shown here is derived from an EMBL/GenBank/DDBJ whole genome shotgun (WGS) entry which is preliminary data.</text>
</comment>
<keyword evidence="2" id="KW-1185">Reference proteome</keyword>
<dbReference type="PANTHER" id="PTHR14947:SF24">
    <property type="entry name" value="ZINC FINGER PROTEIN 781-RELATED"/>
    <property type="match status" value="1"/>
</dbReference>
<dbReference type="InterPro" id="IPR039938">
    <property type="entry name" value="Sp4-like"/>
</dbReference>
<accession>A0ABN9ES95</accession>
<proteinExistence type="predicted"/>
<protein>
    <submittedName>
        <fullName evidence="1">Uncharacterized protein</fullName>
    </submittedName>
</protein>
<feature type="non-terminal residue" evidence="1">
    <location>
        <position position="1"/>
    </location>
</feature>
<dbReference type="PANTHER" id="PTHR14947">
    <property type="entry name" value="ZINC FINGER PROTEIN"/>
    <property type="match status" value="1"/>
</dbReference>
<organism evidence="1 2">
    <name type="scientific">Staurois parvus</name>
    <dbReference type="NCBI Taxonomy" id="386267"/>
    <lineage>
        <taxon>Eukaryota</taxon>
        <taxon>Metazoa</taxon>
        <taxon>Chordata</taxon>
        <taxon>Craniata</taxon>
        <taxon>Vertebrata</taxon>
        <taxon>Euteleostomi</taxon>
        <taxon>Amphibia</taxon>
        <taxon>Batrachia</taxon>
        <taxon>Anura</taxon>
        <taxon>Neobatrachia</taxon>
        <taxon>Ranoidea</taxon>
        <taxon>Ranidae</taxon>
        <taxon>Staurois</taxon>
    </lineage>
</organism>
<name>A0ABN9ES95_9NEOB</name>
<evidence type="ECO:0000313" key="1">
    <source>
        <dbReference type="EMBL" id="CAI9587012.1"/>
    </source>
</evidence>
<evidence type="ECO:0000313" key="2">
    <source>
        <dbReference type="Proteomes" id="UP001162483"/>
    </source>
</evidence>
<dbReference type="Proteomes" id="UP001162483">
    <property type="component" value="Unassembled WGS sequence"/>
</dbReference>
<reference evidence="1" key="1">
    <citation type="submission" date="2023-05" db="EMBL/GenBank/DDBJ databases">
        <authorList>
            <person name="Stuckert A."/>
        </authorList>
    </citation>
    <scope>NUCLEOTIDE SEQUENCE</scope>
</reference>